<sequence length="133" mass="15416">MPNLLTICSLATSVIGSPCYFILEIENKAFSGREYLVYPLESALKSRIYVRIPKESINPYISLLIKREANIHRPAYCFRFYNRKPATHTYPSPWSYRFRLGGICSASVRSGIPLFPYLRARKGSRLRLDETQY</sequence>
<dbReference type="OrthoDB" id="5598852at2759"/>
<dbReference type="Proteomes" id="UP000036947">
    <property type="component" value="Unassembled WGS sequence"/>
</dbReference>
<gene>
    <name evidence="1" type="ORF">TOPH_09107</name>
</gene>
<dbReference type="EMBL" id="LFRF01000064">
    <property type="protein sequence ID" value="KND86268.1"/>
    <property type="molecule type" value="Genomic_DNA"/>
</dbReference>
<protein>
    <submittedName>
        <fullName evidence="1">Uncharacterized protein</fullName>
    </submittedName>
</protein>
<proteinExistence type="predicted"/>
<evidence type="ECO:0000313" key="2">
    <source>
        <dbReference type="Proteomes" id="UP000036947"/>
    </source>
</evidence>
<organism evidence="1 2">
    <name type="scientific">Tolypocladium ophioglossoides (strain CBS 100239)</name>
    <name type="common">Snaketongue truffleclub</name>
    <name type="synonym">Elaphocordyceps ophioglossoides</name>
    <dbReference type="NCBI Taxonomy" id="1163406"/>
    <lineage>
        <taxon>Eukaryota</taxon>
        <taxon>Fungi</taxon>
        <taxon>Dikarya</taxon>
        <taxon>Ascomycota</taxon>
        <taxon>Pezizomycotina</taxon>
        <taxon>Sordariomycetes</taxon>
        <taxon>Hypocreomycetidae</taxon>
        <taxon>Hypocreales</taxon>
        <taxon>Ophiocordycipitaceae</taxon>
        <taxon>Tolypocladium</taxon>
    </lineage>
</organism>
<accession>A0A0L0MWH3</accession>
<comment type="caution">
    <text evidence="1">The sequence shown here is derived from an EMBL/GenBank/DDBJ whole genome shotgun (WGS) entry which is preliminary data.</text>
</comment>
<evidence type="ECO:0000313" key="1">
    <source>
        <dbReference type="EMBL" id="KND86268.1"/>
    </source>
</evidence>
<reference evidence="1 2" key="1">
    <citation type="journal article" date="2015" name="BMC Genomics">
        <title>The genome of the truffle-parasite Tolypocladium ophioglossoides and the evolution of antifungal peptaibiotics.</title>
        <authorList>
            <person name="Quandt C.A."/>
            <person name="Bushley K.E."/>
            <person name="Spatafora J.W."/>
        </authorList>
    </citation>
    <scope>NUCLEOTIDE SEQUENCE [LARGE SCALE GENOMIC DNA]</scope>
    <source>
        <strain evidence="1 2">CBS 100239</strain>
    </source>
</reference>
<dbReference type="AlphaFoldDB" id="A0A0L0MWH3"/>
<name>A0A0L0MWH3_TOLOC</name>
<keyword evidence="2" id="KW-1185">Reference proteome</keyword>